<protein>
    <submittedName>
        <fullName evidence="1">Uncharacterized protein</fullName>
    </submittedName>
</protein>
<proteinExistence type="predicted"/>
<evidence type="ECO:0000313" key="1">
    <source>
        <dbReference type="EMBL" id="CAA7015703.1"/>
    </source>
</evidence>
<name>A0A6D2HII7_9BRAS</name>
<accession>A0A6D2HII7</accession>
<reference evidence="1" key="1">
    <citation type="submission" date="2020-01" db="EMBL/GenBank/DDBJ databases">
        <authorList>
            <person name="Mishra B."/>
        </authorList>
    </citation>
    <scope>NUCLEOTIDE SEQUENCE [LARGE SCALE GENOMIC DNA]</scope>
</reference>
<gene>
    <name evidence="1" type="ORF">MERR_LOCUS2938</name>
</gene>
<sequence>MLHLDILCYASWLLDSESMFRGKPKNQNGCLIRKLGTEDCATGVIISVVLKTDFSGNAGASDETSEESPTRINLFESHLRDIHRVEETFFAEHKQRVSREGKSSQLVMMMRKTTGTL</sequence>
<dbReference type="EMBL" id="CACVBM020000199">
    <property type="protein sequence ID" value="CAA7015703.1"/>
    <property type="molecule type" value="Genomic_DNA"/>
</dbReference>
<evidence type="ECO:0000313" key="2">
    <source>
        <dbReference type="Proteomes" id="UP000467841"/>
    </source>
</evidence>
<keyword evidence="2" id="KW-1185">Reference proteome</keyword>
<dbReference type="Proteomes" id="UP000467841">
    <property type="component" value="Unassembled WGS sequence"/>
</dbReference>
<organism evidence="1 2">
    <name type="scientific">Microthlaspi erraticum</name>
    <dbReference type="NCBI Taxonomy" id="1685480"/>
    <lineage>
        <taxon>Eukaryota</taxon>
        <taxon>Viridiplantae</taxon>
        <taxon>Streptophyta</taxon>
        <taxon>Embryophyta</taxon>
        <taxon>Tracheophyta</taxon>
        <taxon>Spermatophyta</taxon>
        <taxon>Magnoliopsida</taxon>
        <taxon>eudicotyledons</taxon>
        <taxon>Gunneridae</taxon>
        <taxon>Pentapetalae</taxon>
        <taxon>rosids</taxon>
        <taxon>malvids</taxon>
        <taxon>Brassicales</taxon>
        <taxon>Brassicaceae</taxon>
        <taxon>Coluteocarpeae</taxon>
        <taxon>Microthlaspi</taxon>
    </lineage>
</organism>
<dbReference type="AlphaFoldDB" id="A0A6D2HII7"/>
<comment type="caution">
    <text evidence="1">The sequence shown here is derived from an EMBL/GenBank/DDBJ whole genome shotgun (WGS) entry which is preliminary data.</text>
</comment>